<dbReference type="GO" id="GO:0005506">
    <property type="term" value="F:iron ion binding"/>
    <property type="evidence" value="ECO:0007669"/>
    <property type="project" value="InterPro"/>
</dbReference>
<feature type="transmembrane region" description="Helical" evidence="8">
    <location>
        <begin position="6"/>
        <end position="24"/>
    </location>
</feature>
<comment type="cofactor">
    <cofactor evidence="1 6">
        <name>heme</name>
        <dbReference type="ChEBI" id="CHEBI:30413"/>
    </cofactor>
</comment>
<keyword evidence="8" id="KW-1133">Transmembrane helix</keyword>
<dbReference type="EMBL" id="KV722463">
    <property type="protein sequence ID" value="OCH88082.1"/>
    <property type="molecule type" value="Genomic_DNA"/>
</dbReference>
<dbReference type="CDD" id="cd11041">
    <property type="entry name" value="CYP503A1-like"/>
    <property type="match status" value="1"/>
</dbReference>
<dbReference type="InterPro" id="IPR001128">
    <property type="entry name" value="Cyt_P450"/>
</dbReference>
<keyword evidence="4 7" id="KW-0560">Oxidoreductase</keyword>
<keyword evidence="5 6" id="KW-0408">Iron</keyword>
<dbReference type="GO" id="GO:0004497">
    <property type="term" value="F:monooxygenase activity"/>
    <property type="evidence" value="ECO:0007669"/>
    <property type="project" value="UniProtKB-KW"/>
</dbReference>
<dbReference type="InterPro" id="IPR002401">
    <property type="entry name" value="Cyt_P450_E_grp-I"/>
</dbReference>
<evidence type="ECO:0000313" key="10">
    <source>
        <dbReference type="Proteomes" id="UP000250043"/>
    </source>
</evidence>
<gene>
    <name evidence="9" type="ORF">OBBRIDRAFT_813842</name>
</gene>
<proteinExistence type="inferred from homology"/>
<keyword evidence="3 6" id="KW-0479">Metal-binding</keyword>
<evidence type="ECO:0000256" key="3">
    <source>
        <dbReference type="ARBA" id="ARBA00022723"/>
    </source>
</evidence>
<dbReference type="SUPFAM" id="SSF48264">
    <property type="entry name" value="Cytochrome P450"/>
    <property type="match status" value="1"/>
</dbReference>
<dbReference type="PRINTS" id="PR00463">
    <property type="entry name" value="EP450I"/>
</dbReference>
<dbReference type="GO" id="GO:0016705">
    <property type="term" value="F:oxidoreductase activity, acting on paired donors, with incorporation or reduction of molecular oxygen"/>
    <property type="evidence" value="ECO:0007669"/>
    <property type="project" value="InterPro"/>
</dbReference>
<dbReference type="InterPro" id="IPR017972">
    <property type="entry name" value="Cyt_P450_CS"/>
</dbReference>
<evidence type="ECO:0000313" key="9">
    <source>
        <dbReference type="EMBL" id="OCH88082.1"/>
    </source>
</evidence>
<feature type="binding site" description="axial binding residue" evidence="6">
    <location>
        <position position="441"/>
    </location>
    <ligand>
        <name>heme</name>
        <dbReference type="ChEBI" id="CHEBI:30413"/>
    </ligand>
    <ligandPart>
        <name>Fe</name>
        <dbReference type="ChEBI" id="CHEBI:18248"/>
    </ligandPart>
</feature>
<evidence type="ECO:0000256" key="7">
    <source>
        <dbReference type="RuleBase" id="RU000461"/>
    </source>
</evidence>
<dbReference type="Gene3D" id="1.10.630.10">
    <property type="entry name" value="Cytochrome P450"/>
    <property type="match status" value="1"/>
</dbReference>
<evidence type="ECO:0000256" key="8">
    <source>
        <dbReference type="SAM" id="Phobius"/>
    </source>
</evidence>
<reference evidence="9 10" key="1">
    <citation type="submission" date="2016-07" db="EMBL/GenBank/DDBJ databases">
        <title>Draft genome of the white-rot fungus Obba rivulosa 3A-2.</title>
        <authorList>
            <consortium name="DOE Joint Genome Institute"/>
            <person name="Miettinen O."/>
            <person name="Riley R."/>
            <person name="Acob R."/>
            <person name="Barry K."/>
            <person name="Cullen D."/>
            <person name="De Vries R."/>
            <person name="Hainaut M."/>
            <person name="Hatakka A."/>
            <person name="Henrissat B."/>
            <person name="Hilden K."/>
            <person name="Kuo R."/>
            <person name="Labutti K."/>
            <person name="Lipzen A."/>
            <person name="Makela M.R."/>
            <person name="Sandor L."/>
            <person name="Spatafora J.W."/>
            <person name="Grigoriev I.V."/>
            <person name="Hibbett D.S."/>
        </authorList>
    </citation>
    <scope>NUCLEOTIDE SEQUENCE [LARGE SCALE GENOMIC DNA]</scope>
    <source>
        <strain evidence="9 10">3A-2</strain>
    </source>
</reference>
<organism evidence="9 10">
    <name type="scientific">Obba rivulosa</name>
    <dbReference type="NCBI Taxonomy" id="1052685"/>
    <lineage>
        <taxon>Eukaryota</taxon>
        <taxon>Fungi</taxon>
        <taxon>Dikarya</taxon>
        <taxon>Basidiomycota</taxon>
        <taxon>Agaricomycotina</taxon>
        <taxon>Agaricomycetes</taxon>
        <taxon>Polyporales</taxon>
        <taxon>Gelatoporiaceae</taxon>
        <taxon>Obba</taxon>
    </lineage>
</organism>
<evidence type="ECO:0000256" key="6">
    <source>
        <dbReference type="PIRSR" id="PIRSR602401-1"/>
    </source>
</evidence>
<dbReference type="PANTHER" id="PTHR46206">
    <property type="entry name" value="CYTOCHROME P450"/>
    <property type="match status" value="1"/>
</dbReference>
<dbReference type="InterPro" id="IPR036396">
    <property type="entry name" value="Cyt_P450_sf"/>
</dbReference>
<protein>
    <submittedName>
        <fullName evidence="9">Cytochrome P450</fullName>
    </submittedName>
</protein>
<evidence type="ECO:0000256" key="5">
    <source>
        <dbReference type="ARBA" id="ARBA00023004"/>
    </source>
</evidence>
<name>A0A8E2ATX0_9APHY</name>
<keyword evidence="10" id="KW-1185">Reference proteome</keyword>
<evidence type="ECO:0000256" key="1">
    <source>
        <dbReference type="ARBA" id="ARBA00001971"/>
    </source>
</evidence>
<keyword evidence="7" id="KW-0503">Monooxygenase</keyword>
<sequence>MTDIGLLTYALVAISGLYLLTQYLKPSKYKLSDIPTVGGPSLPILCFAGAWRFLKDGPGIIQEGYDKYKGGSFKFYTPGGWHVMITGPKLLEELRKAPDDQLSFDEATNITLQIPYTLGSAIHENAYHVPLVRSQLTRNIAAVFPGVRDEMVAAFNDVIPASSDGWTKVRAYNSIQEIVCRVSNRLFVGKPTCRIPEYCKVNITFTIDVVKCAAIINLFPDILKPMLTSVQRSIDRAQTHLKPIITERFQMMAQYGDAWPDKPNDFLQWLMDVAEGEERTVRALVLRILVLNFAAIHTSSNTFTHALYYLAANPEYIQPLREEVEEVVAEHGWSKASVGRMRKIDSFLKESQRLMGLGAMTMTRQALQDFSFSDGTFVPAGTLVSTPQLAVHLDSGLYEDPGEFRPWRFAEMREPEGEGTKHSMVSTSVDYVAFGHGRHACPGRFFAATELKTMLAHIAVNYDVKMEREGEHPPWSFFASALVPNTNAEVLFRKRQS</sequence>
<dbReference type="Proteomes" id="UP000250043">
    <property type="component" value="Unassembled WGS sequence"/>
</dbReference>
<keyword evidence="8" id="KW-0472">Membrane</keyword>
<keyword evidence="6 7" id="KW-0349">Heme</keyword>
<dbReference type="Pfam" id="PF00067">
    <property type="entry name" value="p450"/>
    <property type="match status" value="1"/>
</dbReference>
<dbReference type="GO" id="GO:0020037">
    <property type="term" value="F:heme binding"/>
    <property type="evidence" value="ECO:0007669"/>
    <property type="project" value="InterPro"/>
</dbReference>
<accession>A0A8E2ATX0</accession>
<evidence type="ECO:0000256" key="4">
    <source>
        <dbReference type="ARBA" id="ARBA00023002"/>
    </source>
</evidence>
<dbReference type="PROSITE" id="PS00086">
    <property type="entry name" value="CYTOCHROME_P450"/>
    <property type="match status" value="1"/>
</dbReference>
<evidence type="ECO:0000256" key="2">
    <source>
        <dbReference type="ARBA" id="ARBA00010617"/>
    </source>
</evidence>
<dbReference type="AlphaFoldDB" id="A0A8E2ATX0"/>
<comment type="similarity">
    <text evidence="2 7">Belongs to the cytochrome P450 family.</text>
</comment>
<dbReference type="OrthoDB" id="1844152at2759"/>
<keyword evidence="8" id="KW-0812">Transmembrane</keyword>